<dbReference type="SUPFAM" id="SSF56219">
    <property type="entry name" value="DNase I-like"/>
    <property type="match status" value="1"/>
</dbReference>
<feature type="domain" description="Reverse transcriptase" evidence="1">
    <location>
        <begin position="335"/>
        <end position="499"/>
    </location>
</feature>
<accession>A0A803PZM6</accession>
<reference evidence="3" key="2">
    <citation type="submission" date="2021-03" db="UniProtKB">
        <authorList>
            <consortium name="EnsemblPlants"/>
        </authorList>
    </citation>
    <scope>IDENTIFICATION</scope>
</reference>
<protein>
    <recommendedName>
        <fullName evidence="5">Reverse transcriptase domain-containing protein</fullName>
    </recommendedName>
</protein>
<dbReference type="InterPro" id="IPR036691">
    <property type="entry name" value="Endo/exonu/phosph_ase_sf"/>
</dbReference>
<dbReference type="SUPFAM" id="SSF56672">
    <property type="entry name" value="DNA/RNA polymerases"/>
    <property type="match status" value="1"/>
</dbReference>
<dbReference type="Pfam" id="PF00078">
    <property type="entry name" value="RVT_1"/>
    <property type="match status" value="1"/>
</dbReference>
<dbReference type="AlphaFoldDB" id="A0A803PZM6"/>
<evidence type="ECO:0000313" key="3">
    <source>
        <dbReference type="EnsemblPlants" id="cds.evm.model.06.720"/>
    </source>
</evidence>
<name>A0A803PZM6_CANSA</name>
<dbReference type="EnsemblPlants" id="evm.model.06.720">
    <property type="protein sequence ID" value="cds.evm.model.06.720"/>
    <property type="gene ID" value="evm.TU.06.720"/>
</dbReference>
<evidence type="ECO:0008006" key="5">
    <source>
        <dbReference type="Google" id="ProtNLM"/>
    </source>
</evidence>
<dbReference type="Gramene" id="evm.model.06.720">
    <property type="protein sequence ID" value="cds.evm.model.06.720"/>
    <property type="gene ID" value="evm.TU.06.720"/>
</dbReference>
<reference evidence="3" key="1">
    <citation type="submission" date="2018-11" db="EMBL/GenBank/DDBJ databases">
        <authorList>
            <person name="Grassa J C."/>
        </authorList>
    </citation>
    <scope>NUCLEOTIDE SEQUENCE [LARGE SCALE GENOMIC DNA]</scope>
</reference>
<dbReference type="InterPro" id="IPR000477">
    <property type="entry name" value="RT_dom"/>
</dbReference>
<sequence>MNGTLRDNECFHYHGNTSRYSFDFRRMVDRVGLIDLGFQGPVFTWVKGGNDPRRGGSMKRARLDRGLASTDWRILFPQAVINHLGASESDHRPLLLDTMGGARCTRRQFKYENMWARDPRCFWVVKEAWKSRMHDNPMNNFHMKGKATGRKLQRWNKSQFKHLSQQIDKAKSQLQEAEMKNPINMEEINKAKQLLSEALLREEIHWKQKSRVQWLKEGDMCSKFFMASTIVRRRRNYVQCIKATTDGDWIRDQDQIAQCFLNRFIEIFKKDNQNPAPLCPDLFQKILSDHDNGFLNELPNEDEVRRAINAMGKDKAPGPDGFPPSFYIHHWETVHEDLTEMIGFGSPFTDWVKACISIADIKLLLNGSVVGKFSPERGLRQGDPLSPSLYIMAAEALSHLLIRKENEGGLKGFKLSRNGTPITHLMFADDIILFGEATIREARSFLHCLTDYCNSSGQKINFLKSSVYFCKGVSGRKAQQIAETLGVKRMNRSASYLGLPLFRSLKRTEDTNHLVDRVLRRIQGWKVKLLSNAGKTCLIKTVGSSLANYVASSDVIPATTANKIDKLFRDFWWGDTEDKRKLHTIAWERLCKPKINGGLGFRTTEIMNKAFLMKWAWKVLTNDDSLWRQLMNDKYIKNSNFFDLERKPSDTTLWKSILNTRDKFQKGICRRIGNGKATSIWFDPWVPGDNTQPMPCVEASEGVSLVSNFIINQQWNEDMVRKWFARDDAKRILNISLPDTTTNDSWLWLPEPNGEFSVKSACRMLSTQNQDAHSDRKWRILWGASIHNWLIFLWWRILSNSLPTKGKIGSLFPITDMNCLFCSSYIESSFHLFWDCIVARSIWFGCSWCVRTSIPSISNWEEWIDWFIVAANRPHVMDLNCFLGGAAIIFKSIWKERNSLLHGKQSTPLKVQVEYINSRFHEMDTIKESTNPPNIEWNPPPEGWIACNSDIAIGQSQATGAAVFRDTTGSILRVTTFRSNHCDPLPGEISAIIEVSALKSNTADIQKLHFNIQEKVKKFIELSAEFNIHEIIWTPRSCNGVAHSVAQWANRNNIFGVLDVPNFDDFLQMIAADGHFSV</sequence>
<dbReference type="InterPro" id="IPR043502">
    <property type="entry name" value="DNA/RNA_pol_sf"/>
</dbReference>
<proteinExistence type="predicted"/>
<feature type="domain" description="Reverse transcriptase zinc-binding" evidence="2">
    <location>
        <begin position="756"/>
        <end position="843"/>
    </location>
</feature>
<keyword evidence="4" id="KW-1185">Reference proteome</keyword>
<dbReference type="InterPro" id="IPR026960">
    <property type="entry name" value="RVT-Znf"/>
</dbReference>
<dbReference type="Pfam" id="PF13966">
    <property type="entry name" value="zf-RVT"/>
    <property type="match status" value="1"/>
</dbReference>
<dbReference type="PANTHER" id="PTHR33116">
    <property type="entry name" value="REVERSE TRANSCRIPTASE ZINC-BINDING DOMAIN-CONTAINING PROTEIN-RELATED-RELATED"/>
    <property type="match status" value="1"/>
</dbReference>
<evidence type="ECO:0000259" key="1">
    <source>
        <dbReference type="Pfam" id="PF00078"/>
    </source>
</evidence>
<dbReference type="OMA" id="THLMARN"/>
<dbReference type="PANTHER" id="PTHR33116:SF78">
    <property type="entry name" value="OS12G0587133 PROTEIN"/>
    <property type="match status" value="1"/>
</dbReference>
<dbReference type="EMBL" id="UZAU01000575">
    <property type="status" value="NOT_ANNOTATED_CDS"/>
    <property type="molecule type" value="Genomic_DNA"/>
</dbReference>
<organism evidence="3 4">
    <name type="scientific">Cannabis sativa</name>
    <name type="common">Hemp</name>
    <name type="synonym">Marijuana</name>
    <dbReference type="NCBI Taxonomy" id="3483"/>
    <lineage>
        <taxon>Eukaryota</taxon>
        <taxon>Viridiplantae</taxon>
        <taxon>Streptophyta</taxon>
        <taxon>Embryophyta</taxon>
        <taxon>Tracheophyta</taxon>
        <taxon>Spermatophyta</taxon>
        <taxon>Magnoliopsida</taxon>
        <taxon>eudicotyledons</taxon>
        <taxon>Gunneridae</taxon>
        <taxon>Pentapetalae</taxon>
        <taxon>rosids</taxon>
        <taxon>fabids</taxon>
        <taxon>Rosales</taxon>
        <taxon>Cannabaceae</taxon>
        <taxon>Cannabis</taxon>
    </lineage>
</organism>
<dbReference type="Proteomes" id="UP000596661">
    <property type="component" value="Chromosome 6"/>
</dbReference>
<evidence type="ECO:0000313" key="4">
    <source>
        <dbReference type="Proteomes" id="UP000596661"/>
    </source>
</evidence>
<evidence type="ECO:0000259" key="2">
    <source>
        <dbReference type="Pfam" id="PF13966"/>
    </source>
</evidence>